<accession>A0A8K0GMF5</accession>
<dbReference type="Proteomes" id="UP000796880">
    <property type="component" value="Unassembled WGS sequence"/>
</dbReference>
<reference evidence="1" key="1">
    <citation type="submission" date="2020-03" db="EMBL/GenBank/DDBJ databases">
        <title>A high-quality chromosome-level genome assembly of a woody plant with both climbing and erect habits, Rhamnella rubrinervis.</title>
        <authorList>
            <person name="Lu Z."/>
            <person name="Yang Y."/>
            <person name="Zhu X."/>
            <person name="Sun Y."/>
        </authorList>
    </citation>
    <scope>NUCLEOTIDE SEQUENCE</scope>
    <source>
        <strain evidence="1">BYM</strain>
        <tissue evidence="1">Leaf</tissue>
    </source>
</reference>
<evidence type="ECO:0000313" key="1">
    <source>
        <dbReference type="EMBL" id="KAF3434592.1"/>
    </source>
</evidence>
<name>A0A8K0GMF5_9ROSA</name>
<dbReference type="AlphaFoldDB" id="A0A8K0GMF5"/>
<organism evidence="1 2">
    <name type="scientific">Rhamnella rubrinervis</name>
    <dbReference type="NCBI Taxonomy" id="2594499"/>
    <lineage>
        <taxon>Eukaryota</taxon>
        <taxon>Viridiplantae</taxon>
        <taxon>Streptophyta</taxon>
        <taxon>Embryophyta</taxon>
        <taxon>Tracheophyta</taxon>
        <taxon>Spermatophyta</taxon>
        <taxon>Magnoliopsida</taxon>
        <taxon>eudicotyledons</taxon>
        <taxon>Gunneridae</taxon>
        <taxon>Pentapetalae</taxon>
        <taxon>rosids</taxon>
        <taxon>fabids</taxon>
        <taxon>Rosales</taxon>
        <taxon>Rhamnaceae</taxon>
        <taxon>rhamnoid group</taxon>
        <taxon>Rhamneae</taxon>
        <taxon>Rhamnella</taxon>
    </lineage>
</organism>
<sequence length="270" mass="31180">MRHTPRPKLPRHRPTWPRGVILLYTDTPQPNLPTYWPSWSRGVLLLYAGYPSAKFTEASTNLAERCPLVIYGYPSAKYDEASAKLAEECPLVIYVSRRIIPEGAGDIAHLTVISNLQVALKVIYNKLQKGIDQFEASIFGDFTRMKTIQFCGGFVHHLLLRQLYNDDLHVIEFEFNGVGARFDRKAFAMFTGLNYGKFPKETEMRNLSYSLWTKYFGESGSMTQTEFGQAFKDIEFKYDNDQEIWDNVKSLHVLFLDVFSYRSIKISEEK</sequence>
<evidence type="ECO:0000313" key="2">
    <source>
        <dbReference type="Proteomes" id="UP000796880"/>
    </source>
</evidence>
<protein>
    <submittedName>
        <fullName evidence="1">Uncharacterized protein</fullName>
    </submittedName>
</protein>
<dbReference type="PANTHER" id="PTHR48449">
    <property type="entry name" value="DUF1985 DOMAIN-CONTAINING PROTEIN"/>
    <property type="match status" value="1"/>
</dbReference>
<proteinExistence type="predicted"/>
<dbReference type="EMBL" id="VOIH02000010">
    <property type="protein sequence ID" value="KAF3434592.1"/>
    <property type="molecule type" value="Genomic_DNA"/>
</dbReference>
<keyword evidence="2" id="KW-1185">Reference proteome</keyword>
<dbReference type="PANTHER" id="PTHR48449:SF1">
    <property type="entry name" value="DUF1985 DOMAIN-CONTAINING PROTEIN"/>
    <property type="match status" value="1"/>
</dbReference>
<comment type="caution">
    <text evidence="1">The sequence shown here is derived from an EMBL/GenBank/DDBJ whole genome shotgun (WGS) entry which is preliminary data.</text>
</comment>
<gene>
    <name evidence="1" type="ORF">FNV43_RR21677</name>
</gene>
<dbReference type="OrthoDB" id="1194650at2759"/>